<evidence type="ECO:0000259" key="1">
    <source>
        <dbReference type="Pfam" id="PF00814"/>
    </source>
</evidence>
<reference evidence="2" key="1">
    <citation type="submission" date="2020-10" db="EMBL/GenBank/DDBJ databases">
        <authorList>
            <person name="Gilroy R."/>
        </authorList>
    </citation>
    <scope>NUCLEOTIDE SEQUENCE</scope>
    <source>
        <strain evidence="2">CHK191-8634</strain>
    </source>
</reference>
<dbReference type="CDD" id="cd24032">
    <property type="entry name" value="ASKHA_NBD_TsaB"/>
    <property type="match status" value="1"/>
</dbReference>
<name>A0A9D1LLH0_9CLOT</name>
<dbReference type="Proteomes" id="UP000824073">
    <property type="component" value="Unassembled WGS sequence"/>
</dbReference>
<dbReference type="EMBL" id="DVMR01000030">
    <property type="protein sequence ID" value="HIU43197.1"/>
    <property type="molecule type" value="Genomic_DNA"/>
</dbReference>
<proteinExistence type="predicted"/>
<dbReference type="SUPFAM" id="SSF53067">
    <property type="entry name" value="Actin-like ATPase domain"/>
    <property type="match status" value="2"/>
</dbReference>
<dbReference type="InterPro" id="IPR022496">
    <property type="entry name" value="T6A_TsaB"/>
</dbReference>
<dbReference type="InterPro" id="IPR043129">
    <property type="entry name" value="ATPase_NBD"/>
</dbReference>
<dbReference type="InterPro" id="IPR000905">
    <property type="entry name" value="Gcp-like_dom"/>
</dbReference>
<evidence type="ECO:0000313" key="2">
    <source>
        <dbReference type="EMBL" id="HIU43197.1"/>
    </source>
</evidence>
<dbReference type="GO" id="GO:0002949">
    <property type="term" value="P:tRNA threonylcarbamoyladenosine modification"/>
    <property type="evidence" value="ECO:0007669"/>
    <property type="project" value="InterPro"/>
</dbReference>
<sequence>MLILALDTAGRVASAALCRDGAVIAHCERDSMMDHSRTILPVCEEMLAGQGLSLKDIDVFAAVCGPGSYTGIRIGVAAVKGFAFGCDRPCVAVSTLEAAAWADNAVSGPKLAVVQARPGEYYAARFEQSGAQTVRVTPDGVMTQDEIAALWQREPLRICGSGAQALCAALGIPESQAGAVQDASSAARCAYDRAGRGQAVSCHDIKPSYLRPTQAERMKQQKEEKQL</sequence>
<comment type="caution">
    <text evidence="2">The sequence shown here is derived from an EMBL/GenBank/DDBJ whole genome shotgun (WGS) entry which is preliminary data.</text>
</comment>
<dbReference type="Gene3D" id="3.30.420.40">
    <property type="match status" value="2"/>
</dbReference>
<organism evidence="2 3">
    <name type="scientific">Candidatus Ventrousia excrementavium</name>
    <dbReference type="NCBI Taxonomy" id="2840961"/>
    <lineage>
        <taxon>Bacteria</taxon>
        <taxon>Bacillati</taxon>
        <taxon>Bacillota</taxon>
        <taxon>Clostridia</taxon>
        <taxon>Eubacteriales</taxon>
        <taxon>Clostridiaceae</taxon>
        <taxon>Clostridiaceae incertae sedis</taxon>
        <taxon>Candidatus Ventrousia</taxon>
    </lineage>
</organism>
<reference evidence="2" key="2">
    <citation type="journal article" date="2021" name="PeerJ">
        <title>Extensive microbial diversity within the chicken gut microbiome revealed by metagenomics and culture.</title>
        <authorList>
            <person name="Gilroy R."/>
            <person name="Ravi A."/>
            <person name="Getino M."/>
            <person name="Pursley I."/>
            <person name="Horton D.L."/>
            <person name="Alikhan N.F."/>
            <person name="Baker D."/>
            <person name="Gharbi K."/>
            <person name="Hall N."/>
            <person name="Watson M."/>
            <person name="Adriaenssens E.M."/>
            <person name="Foster-Nyarko E."/>
            <person name="Jarju S."/>
            <person name="Secka A."/>
            <person name="Antonio M."/>
            <person name="Oren A."/>
            <person name="Chaudhuri R.R."/>
            <person name="La Ragione R."/>
            <person name="Hildebrand F."/>
            <person name="Pallen M.J."/>
        </authorList>
    </citation>
    <scope>NUCLEOTIDE SEQUENCE</scope>
    <source>
        <strain evidence="2">CHK191-8634</strain>
    </source>
</reference>
<dbReference type="NCBIfam" id="TIGR03725">
    <property type="entry name" value="T6A_YeaZ"/>
    <property type="match status" value="1"/>
</dbReference>
<evidence type="ECO:0000313" key="3">
    <source>
        <dbReference type="Proteomes" id="UP000824073"/>
    </source>
</evidence>
<accession>A0A9D1LLH0</accession>
<dbReference type="Pfam" id="PF00814">
    <property type="entry name" value="TsaD"/>
    <property type="match status" value="1"/>
</dbReference>
<protein>
    <submittedName>
        <fullName evidence="2">tRNA (Adenosine(37)-N6)-threonylcarbamoyltransferase complex dimerization subunit type 1 TsaB</fullName>
    </submittedName>
</protein>
<feature type="domain" description="Gcp-like" evidence="1">
    <location>
        <begin position="34"/>
        <end position="143"/>
    </location>
</feature>
<gene>
    <name evidence="2" type="primary">tsaB</name>
    <name evidence="2" type="ORF">IAB67_02745</name>
</gene>
<dbReference type="AlphaFoldDB" id="A0A9D1LLH0"/>